<evidence type="ECO:0000256" key="1">
    <source>
        <dbReference type="SAM" id="Phobius"/>
    </source>
</evidence>
<accession>A0A432Z9F8</accession>
<organism evidence="2 3">
    <name type="scientific">Pseudidiomarina sediminum</name>
    <dbReference type="NCBI Taxonomy" id="431675"/>
    <lineage>
        <taxon>Bacteria</taxon>
        <taxon>Pseudomonadati</taxon>
        <taxon>Pseudomonadota</taxon>
        <taxon>Gammaproteobacteria</taxon>
        <taxon>Alteromonadales</taxon>
        <taxon>Idiomarinaceae</taxon>
        <taxon>Pseudidiomarina</taxon>
    </lineage>
</organism>
<keyword evidence="1" id="KW-1133">Transmembrane helix</keyword>
<evidence type="ECO:0000313" key="3">
    <source>
        <dbReference type="Proteomes" id="UP000287022"/>
    </source>
</evidence>
<reference evidence="3" key="1">
    <citation type="journal article" date="2018" name="Front. Microbiol.">
        <title>Genome-Based Analysis Reveals the Taxonomy and Diversity of the Family Idiomarinaceae.</title>
        <authorList>
            <person name="Liu Y."/>
            <person name="Lai Q."/>
            <person name="Shao Z."/>
        </authorList>
    </citation>
    <scope>NUCLEOTIDE SEQUENCE [LARGE SCALE GENOMIC DNA]</scope>
    <source>
        <strain evidence="3">c121</strain>
    </source>
</reference>
<name>A0A432Z9F8_9GAMM</name>
<keyword evidence="1" id="KW-0472">Membrane</keyword>
<keyword evidence="1" id="KW-0812">Transmembrane</keyword>
<dbReference type="AlphaFoldDB" id="A0A432Z9F8"/>
<dbReference type="Gene3D" id="3.30.700.10">
    <property type="entry name" value="Glycoprotein, Type 4 Pilin"/>
    <property type="match status" value="1"/>
</dbReference>
<dbReference type="PROSITE" id="PS00409">
    <property type="entry name" value="PROKAR_NTER_METHYL"/>
    <property type="match status" value="1"/>
</dbReference>
<comment type="caution">
    <text evidence="2">The sequence shown here is derived from an EMBL/GenBank/DDBJ whole genome shotgun (WGS) entry which is preliminary data.</text>
</comment>
<sequence length="145" mass="17187">MTPRIRGFTLIELLVVMAIIAIAATLIGPVAINQYERSKQTAEREQLLRMLDQYSFLSYSRNQDYWVRTEAQTLRVFDQSNAEQAVYSHDFEYLHFDVREWRVNRHGFWFPAEFFWREGERERTSTLNMPLVEETLAEVPHAGAR</sequence>
<feature type="transmembrane region" description="Helical" evidence="1">
    <location>
        <begin position="7"/>
        <end position="32"/>
    </location>
</feature>
<dbReference type="STRING" id="1122124.GCA_000423165_00543"/>
<dbReference type="Pfam" id="PF07963">
    <property type="entry name" value="N_methyl"/>
    <property type="match status" value="1"/>
</dbReference>
<dbReference type="InterPro" id="IPR012902">
    <property type="entry name" value="N_methyl_site"/>
</dbReference>
<dbReference type="EMBL" id="PIQE01000001">
    <property type="protein sequence ID" value="RUO74563.1"/>
    <property type="molecule type" value="Genomic_DNA"/>
</dbReference>
<proteinExistence type="predicted"/>
<keyword evidence="3" id="KW-1185">Reference proteome</keyword>
<dbReference type="InterPro" id="IPR045584">
    <property type="entry name" value="Pilin-like"/>
</dbReference>
<dbReference type="Proteomes" id="UP000287022">
    <property type="component" value="Unassembled WGS sequence"/>
</dbReference>
<dbReference type="RefSeq" id="WP_034727915.1">
    <property type="nucleotide sequence ID" value="NZ_PIQE01000001.1"/>
</dbReference>
<gene>
    <name evidence="2" type="ORF">CWI80_04270</name>
</gene>
<evidence type="ECO:0000313" key="2">
    <source>
        <dbReference type="EMBL" id="RUO74563.1"/>
    </source>
</evidence>
<dbReference type="SUPFAM" id="SSF54523">
    <property type="entry name" value="Pili subunits"/>
    <property type="match status" value="1"/>
</dbReference>
<dbReference type="NCBIfam" id="TIGR02532">
    <property type="entry name" value="IV_pilin_GFxxxE"/>
    <property type="match status" value="1"/>
</dbReference>
<protein>
    <submittedName>
        <fullName evidence="2">Prepilin-type cleavage/methylation domain-containing protein</fullName>
    </submittedName>
</protein>